<comment type="caution">
    <text evidence="1">The sequence shown here is derived from an EMBL/GenBank/DDBJ whole genome shotgun (WGS) entry which is preliminary data.</text>
</comment>
<evidence type="ECO:0000313" key="2">
    <source>
        <dbReference type="Proteomes" id="UP000325187"/>
    </source>
</evidence>
<dbReference type="Proteomes" id="UP000325187">
    <property type="component" value="Unassembled WGS sequence"/>
</dbReference>
<name>A0A5A7MXY4_9PROT</name>
<dbReference type="EMBL" id="BKCM01000007">
    <property type="protein sequence ID" value="GER00931.1"/>
    <property type="molecule type" value="Genomic_DNA"/>
</dbReference>
<dbReference type="Gene3D" id="2.60.120.260">
    <property type="entry name" value="Galactose-binding domain-like"/>
    <property type="match status" value="1"/>
</dbReference>
<protein>
    <submittedName>
        <fullName evidence="1">Uncharacterized protein</fullName>
    </submittedName>
</protein>
<proteinExistence type="predicted"/>
<gene>
    <name evidence="1" type="ORF">JCM17845_15540</name>
</gene>
<organism evidence="1 2">
    <name type="scientific">Iodidimonas gelatinilytica</name>
    <dbReference type="NCBI Taxonomy" id="1236966"/>
    <lineage>
        <taxon>Bacteria</taxon>
        <taxon>Pseudomonadati</taxon>
        <taxon>Pseudomonadota</taxon>
        <taxon>Alphaproteobacteria</taxon>
        <taxon>Iodidimonadales</taxon>
        <taxon>Iodidimonadaceae</taxon>
        <taxon>Iodidimonas</taxon>
    </lineage>
</organism>
<evidence type="ECO:0000313" key="1">
    <source>
        <dbReference type="EMBL" id="GER00931.1"/>
    </source>
</evidence>
<sequence length="387" mass="40464">MTGGVAAAFERAVAFPAAVATFDSYDNLAQALDNGEVPPGFYAVAPAQGLIGFGAPPSGVLTLDVVPRVNLRTPGEVMAALAGLAGASDRVDLSSLAALDAALAALNPQASITLSIYQRDKSPVRQLLQEIAQSCNAAAGVDWRGKFIAPRIPGASSPALILRSDGGARPAVLDIEELDVGPPFWRLQMGAERNWRVHSFDEVAFATSLVDRGDFDINETYREGNIVRAGDGARYLYISPTPTTGNTPPDAAFWALFEAAPASTGTVGAPPGTPVGSTPSEDVESQASSAFVSIAIENPDFRLGQRGWTGGNVITGDASNSLSAAAHLRIEGAGEIANQRINPVQPGNRTILECWVNKSELVSGSARIGIRYRDALGKIIETVTQEV</sequence>
<keyword evidence="2" id="KW-1185">Reference proteome</keyword>
<dbReference type="RefSeq" id="WP_150002289.1">
    <property type="nucleotide sequence ID" value="NZ_BKCM01000007.1"/>
</dbReference>
<accession>A0A5A7MXY4</accession>
<reference evidence="1 2" key="1">
    <citation type="submission" date="2019-09" db="EMBL/GenBank/DDBJ databases">
        <title>NBRP : Genome information of microbial organism related human and environment.</title>
        <authorList>
            <person name="Hattori M."/>
            <person name="Oshima K."/>
            <person name="Inaba H."/>
            <person name="Suda W."/>
            <person name="Sakamoto M."/>
            <person name="Iino T."/>
            <person name="Kitahara M."/>
            <person name="Oshida Y."/>
            <person name="Iida T."/>
            <person name="Kudo T."/>
            <person name="Itoh T."/>
            <person name="Ohkuma M."/>
        </authorList>
    </citation>
    <scope>NUCLEOTIDE SEQUENCE [LARGE SCALE GENOMIC DNA]</scope>
    <source>
        <strain evidence="1 2">Mie-1</strain>
    </source>
</reference>
<dbReference type="AlphaFoldDB" id="A0A5A7MXY4"/>